<dbReference type="PROSITE" id="PS50172">
    <property type="entry name" value="BRCT"/>
    <property type="match status" value="1"/>
</dbReference>
<proteinExistence type="predicted"/>
<evidence type="ECO:0000259" key="2">
    <source>
        <dbReference type="PROSITE" id="PS50172"/>
    </source>
</evidence>
<dbReference type="Gene3D" id="3.40.50.10190">
    <property type="entry name" value="BRCT domain"/>
    <property type="match status" value="1"/>
</dbReference>
<sequence>MEKYLNVTKTPTQPSQGGRVDKGKQRQDHKYNPYDVRSRDKQQSVKKEESKTAKFLAPLLKKNPNPSSTALRKHLLSTLSDEANPITHSDIPQRADYVTSAASGHQRGEGRGSSAQQSYNDFRSKKLHDQMPEQSSNLYINGYLRNSTDIEMKRIVSQAGGSVLYTASGATHILTSQQLSGTKTHKLLTSKGRTKPHVVRPEWVTDSINAGKRLPERTYSVITNNTTKDLTAMMVAGSSREVPIELD</sequence>
<name>A0AAD5YLN5_9APHY</name>
<keyword evidence="4" id="KW-1185">Reference proteome</keyword>
<dbReference type="Proteomes" id="UP001212997">
    <property type="component" value="Unassembled WGS sequence"/>
</dbReference>
<dbReference type="EMBL" id="JANAWD010000061">
    <property type="protein sequence ID" value="KAJ3488691.1"/>
    <property type="molecule type" value="Genomic_DNA"/>
</dbReference>
<accession>A0AAD5YLN5</accession>
<dbReference type="SUPFAM" id="SSF52113">
    <property type="entry name" value="BRCT domain"/>
    <property type="match status" value="1"/>
</dbReference>
<protein>
    <recommendedName>
        <fullName evidence="2">BRCT domain-containing protein</fullName>
    </recommendedName>
</protein>
<feature type="compositionally biased region" description="Polar residues" evidence="1">
    <location>
        <begin position="7"/>
        <end position="16"/>
    </location>
</feature>
<evidence type="ECO:0000313" key="4">
    <source>
        <dbReference type="Proteomes" id="UP001212997"/>
    </source>
</evidence>
<evidence type="ECO:0000313" key="3">
    <source>
        <dbReference type="EMBL" id="KAJ3488691.1"/>
    </source>
</evidence>
<dbReference type="InterPro" id="IPR036420">
    <property type="entry name" value="BRCT_dom_sf"/>
</dbReference>
<gene>
    <name evidence="3" type="ORF">NLI96_g2664</name>
</gene>
<evidence type="ECO:0000256" key="1">
    <source>
        <dbReference type="SAM" id="MobiDB-lite"/>
    </source>
</evidence>
<dbReference type="AlphaFoldDB" id="A0AAD5YLN5"/>
<dbReference type="SMART" id="SM00292">
    <property type="entry name" value="BRCT"/>
    <property type="match status" value="1"/>
</dbReference>
<dbReference type="InterPro" id="IPR001357">
    <property type="entry name" value="BRCT_dom"/>
</dbReference>
<comment type="caution">
    <text evidence="3">The sequence shown here is derived from an EMBL/GenBank/DDBJ whole genome shotgun (WGS) entry which is preliminary data.</text>
</comment>
<organism evidence="3 4">
    <name type="scientific">Meripilus lineatus</name>
    <dbReference type="NCBI Taxonomy" id="2056292"/>
    <lineage>
        <taxon>Eukaryota</taxon>
        <taxon>Fungi</taxon>
        <taxon>Dikarya</taxon>
        <taxon>Basidiomycota</taxon>
        <taxon>Agaricomycotina</taxon>
        <taxon>Agaricomycetes</taxon>
        <taxon>Polyporales</taxon>
        <taxon>Meripilaceae</taxon>
        <taxon>Meripilus</taxon>
    </lineage>
</organism>
<feature type="domain" description="BRCT" evidence="2">
    <location>
        <begin position="138"/>
        <end position="221"/>
    </location>
</feature>
<feature type="region of interest" description="Disordered" evidence="1">
    <location>
        <begin position="1"/>
        <end position="69"/>
    </location>
</feature>
<reference evidence="3" key="1">
    <citation type="submission" date="2022-07" db="EMBL/GenBank/DDBJ databases">
        <title>Genome Sequence of Physisporinus lineatus.</title>
        <authorList>
            <person name="Buettner E."/>
        </authorList>
    </citation>
    <scope>NUCLEOTIDE SEQUENCE</scope>
    <source>
        <strain evidence="3">VT162</strain>
    </source>
</reference>
<dbReference type="Pfam" id="PF16589">
    <property type="entry name" value="BRCT_2"/>
    <property type="match status" value="1"/>
</dbReference>
<feature type="compositionally biased region" description="Basic and acidic residues" evidence="1">
    <location>
        <begin position="19"/>
        <end position="52"/>
    </location>
</feature>